<organism evidence="1 2">
    <name type="scientific">Spinacia oleracea</name>
    <name type="common">Spinach</name>
    <dbReference type="NCBI Taxonomy" id="3562"/>
    <lineage>
        <taxon>Eukaryota</taxon>
        <taxon>Viridiplantae</taxon>
        <taxon>Streptophyta</taxon>
        <taxon>Embryophyta</taxon>
        <taxon>Tracheophyta</taxon>
        <taxon>Spermatophyta</taxon>
        <taxon>Magnoliopsida</taxon>
        <taxon>eudicotyledons</taxon>
        <taxon>Gunneridae</taxon>
        <taxon>Pentapetalae</taxon>
        <taxon>Caryophyllales</taxon>
        <taxon>Chenopodiaceae</taxon>
        <taxon>Chenopodioideae</taxon>
        <taxon>Anserineae</taxon>
        <taxon>Spinacia</taxon>
    </lineage>
</organism>
<dbReference type="Proteomes" id="UP000813463">
    <property type="component" value="Chromosome 2"/>
</dbReference>
<gene>
    <name evidence="2" type="primary">LOC110800621</name>
</gene>
<name>A0ABM3R8B4_SPIOL</name>
<evidence type="ECO:0000313" key="2">
    <source>
        <dbReference type="RefSeq" id="XP_056691848.1"/>
    </source>
</evidence>
<reference evidence="1" key="1">
    <citation type="journal article" date="2021" name="Nat. Commun.">
        <title>Genomic analyses provide insights into spinach domestication and the genetic basis of agronomic traits.</title>
        <authorList>
            <person name="Cai X."/>
            <person name="Sun X."/>
            <person name="Xu C."/>
            <person name="Sun H."/>
            <person name="Wang X."/>
            <person name="Ge C."/>
            <person name="Zhang Z."/>
            <person name="Wang Q."/>
            <person name="Fei Z."/>
            <person name="Jiao C."/>
            <person name="Wang Q."/>
        </authorList>
    </citation>
    <scope>NUCLEOTIDE SEQUENCE [LARGE SCALE GENOMIC DNA]</scope>
    <source>
        <strain evidence="1">cv. Varoflay</strain>
    </source>
</reference>
<evidence type="ECO:0000313" key="1">
    <source>
        <dbReference type="Proteomes" id="UP000813463"/>
    </source>
</evidence>
<dbReference type="GeneID" id="110800621"/>
<keyword evidence="1" id="KW-1185">Reference proteome</keyword>
<reference evidence="2" key="2">
    <citation type="submission" date="2025-08" db="UniProtKB">
        <authorList>
            <consortium name="RefSeq"/>
        </authorList>
    </citation>
    <scope>IDENTIFICATION</scope>
    <source>
        <tissue evidence="2">Leaf</tissue>
    </source>
</reference>
<proteinExistence type="predicted"/>
<dbReference type="RefSeq" id="XP_056691848.1">
    <property type="nucleotide sequence ID" value="XM_056835870.1"/>
</dbReference>
<sequence length="214" mass="23718">MYSAFVLGYEVRKKDAPHNCVDDACAAMKLVLAKMKPGSDEAIPVAQDDNTKREEVCQIIPGDFTIEIQARKKVGGDKYSAIATFKSPREALNTYNNLDGMEEKDCLFQDSSGRSQKAISVEFKNGSKAVICVRKITPDNPLVKCCAKRPCPTDATPVDGSKKLKTCESPDQNLCVNDDHVKEIDRLKDFLSQRDKEISSLHKIVAALTRKHVL</sequence>
<accession>A0ABM3R8B4</accession>
<protein>
    <submittedName>
        <fullName evidence="2">Small RNA degrading nuclease 1-like</fullName>
    </submittedName>
</protein>